<protein>
    <submittedName>
        <fullName evidence="2">Uncharacterized protein</fullName>
    </submittedName>
</protein>
<reference evidence="2" key="1">
    <citation type="submission" date="2019-08" db="EMBL/GenBank/DDBJ databases">
        <authorList>
            <person name="Kucharzyk K."/>
            <person name="Murdoch R.W."/>
            <person name="Higgins S."/>
            <person name="Loffler F."/>
        </authorList>
    </citation>
    <scope>NUCLEOTIDE SEQUENCE</scope>
</reference>
<feature type="compositionally biased region" description="Basic and acidic residues" evidence="1">
    <location>
        <begin position="1"/>
        <end position="12"/>
    </location>
</feature>
<feature type="region of interest" description="Disordered" evidence="1">
    <location>
        <begin position="1"/>
        <end position="30"/>
    </location>
</feature>
<organism evidence="2">
    <name type="scientific">bioreactor metagenome</name>
    <dbReference type="NCBI Taxonomy" id="1076179"/>
    <lineage>
        <taxon>unclassified sequences</taxon>
        <taxon>metagenomes</taxon>
        <taxon>ecological metagenomes</taxon>
    </lineage>
</organism>
<gene>
    <name evidence="2" type="ORF">SDC9_69042</name>
</gene>
<proteinExistence type="predicted"/>
<evidence type="ECO:0000313" key="2">
    <source>
        <dbReference type="EMBL" id="MPM22585.1"/>
    </source>
</evidence>
<name>A0A644Y225_9ZZZZ</name>
<dbReference type="AlphaFoldDB" id="A0A644Y225"/>
<comment type="caution">
    <text evidence="2">The sequence shown here is derived from an EMBL/GenBank/DDBJ whole genome shotgun (WGS) entry which is preliminary data.</text>
</comment>
<evidence type="ECO:0000256" key="1">
    <source>
        <dbReference type="SAM" id="MobiDB-lite"/>
    </source>
</evidence>
<sequence>MSVSRRNAEDSLRGTGGGGFPLPVEPPDDLHDTVEVLHQGRAVIHPVAAVEVLYSLEGPDRRVVDMAADNSRGVHFPDRAGDTALVAAEILYRLFHPVLEKGGKGPVLPSGERTEKVDTSVQMLGEAVGPVAGPGKPAAVEHHDVELVPVDYEVPSAVGPGVDSLGTDPDTSEGLAVEPVHELVVIAGDIGH</sequence>
<accession>A0A644Y225</accession>
<dbReference type="EMBL" id="VSSQ01003839">
    <property type="protein sequence ID" value="MPM22585.1"/>
    <property type="molecule type" value="Genomic_DNA"/>
</dbReference>